<organism evidence="1 2">
    <name type="scientific">Smallanthus sonchifolius</name>
    <dbReference type="NCBI Taxonomy" id="185202"/>
    <lineage>
        <taxon>Eukaryota</taxon>
        <taxon>Viridiplantae</taxon>
        <taxon>Streptophyta</taxon>
        <taxon>Embryophyta</taxon>
        <taxon>Tracheophyta</taxon>
        <taxon>Spermatophyta</taxon>
        <taxon>Magnoliopsida</taxon>
        <taxon>eudicotyledons</taxon>
        <taxon>Gunneridae</taxon>
        <taxon>Pentapetalae</taxon>
        <taxon>asterids</taxon>
        <taxon>campanulids</taxon>
        <taxon>Asterales</taxon>
        <taxon>Asteraceae</taxon>
        <taxon>Asteroideae</taxon>
        <taxon>Heliantheae alliance</taxon>
        <taxon>Millerieae</taxon>
        <taxon>Smallanthus</taxon>
    </lineage>
</organism>
<keyword evidence="2" id="KW-1185">Reference proteome</keyword>
<evidence type="ECO:0000313" key="2">
    <source>
        <dbReference type="Proteomes" id="UP001056120"/>
    </source>
</evidence>
<dbReference type="EMBL" id="CM042034">
    <property type="protein sequence ID" value="KAI3760979.1"/>
    <property type="molecule type" value="Genomic_DNA"/>
</dbReference>
<protein>
    <submittedName>
        <fullName evidence="1">Uncharacterized protein</fullName>
    </submittedName>
</protein>
<name>A0ACB9EPV5_9ASTR</name>
<comment type="caution">
    <text evidence="1">The sequence shown here is derived from an EMBL/GenBank/DDBJ whole genome shotgun (WGS) entry which is preliminary data.</text>
</comment>
<dbReference type="Proteomes" id="UP001056120">
    <property type="component" value="Linkage Group LG17"/>
</dbReference>
<gene>
    <name evidence="1" type="ORF">L1987_51383</name>
</gene>
<reference evidence="2" key="1">
    <citation type="journal article" date="2022" name="Mol. Ecol. Resour.">
        <title>The genomes of chicory, endive, great burdock and yacon provide insights into Asteraceae palaeo-polyploidization history and plant inulin production.</title>
        <authorList>
            <person name="Fan W."/>
            <person name="Wang S."/>
            <person name="Wang H."/>
            <person name="Wang A."/>
            <person name="Jiang F."/>
            <person name="Liu H."/>
            <person name="Zhao H."/>
            <person name="Xu D."/>
            <person name="Zhang Y."/>
        </authorList>
    </citation>
    <scope>NUCLEOTIDE SEQUENCE [LARGE SCALE GENOMIC DNA]</scope>
    <source>
        <strain evidence="2">cv. Yunnan</strain>
    </source>
</reference>
<proteinExistence type="predicted"/>
<evidence type="ECO:0000313" key="1">
    <source>
        <dbReference type="EMBL" id="KAI3760979.1"/>
    </source>
</evidence>
<sequence length="90" mass="9932">MCSLWSAKTSPSGYVWLLVMLFESITTHGQMLLSEEQCTKQNPTMLVTAHPLDGSKNFQLANGSKAYSPLNQIGPEVYWAQKLTRLLSGG</sequence>
<accession>A0ACB9EPV5</accession>
<reference evidence="1 2" key="2">
    <citation type="journal article" date="2022" name="Mol. Ecol. Resour.">
        <title>The genomes of chicory, endive, great burdock and yacon provide insights into Asteraceae paleo-polyploidization history and plant inulin production.</title>
        <authorList>
            <person name="Fan W."/>
            <person name="Wang S."/>
            <person name="Wang H."/>
            <person name="Wang A."/>
            <person name="Jiang F."/>
            <person name="Liu H."/>
            <person name="Zhao H."/>
            <person name="Xu D."/>
            <person name="Zhang Y."/>
        </authorList>
    </citation>
    <scope>NUCLEOTIDE SEQUENCE [LARGE SCALE GENOMIC DNA]</scope>
    <source>
        <strain evidence="2">cv. Yunnan</strain>
        <tissue evidence="1">Leaves</tissue>
    </source>
</reference>